<accession>A0ABU1TQZ1</accession>
<dbReference type="PANTHER" id="PTHR30547:SF5">
    <property type="entry name" value="NUCLEASE YHCG-RELATED"/>
    <property type="match status" value="1"/>
</dbReference>
<sequence length="364" mass="42988">MNFSRLIQNINQVHIKLQQQSISAVNRALTIRNWMIGYYIVEFEQKGIERAKYGENLIENLALALNTKGLSFRNLKLFRQFYLNYPEIGQTLPAEFKILNYPKEPIGQTLPAQSYESINILDTLLSKLSFSHFSELMKITETEKRTFYEVECITGIWSTRELKRQIESLYFERSGLSKAKKELQTEVNRKSEKLEFKNILKDYYVFEFLDLPNQNTVSESELETELLTHIQQFILELGNGFCFESRQKRILIGEEYFYIDLVFYHRILKCHILIELKIESFNHYNAGQLNTYINYYNKEIKLETDNPTIGILLVTNQNKALVEYATAGMEENLFVRNYLVQLPDKNDLKNYIENELKQIQNNHS</sequence>
<comment type="caution">
    <text evidence="3">The sequence shown here is derived from an EMBL/GenBank/DDBJ whole genome shotgun (WGS) entry which is preliminary data.</text>
</comment>
<dbReference type="Pfam" id="PF17761">
    <property type="entry name" value="DUF1016_N"/>
    <property type="match status" value="2"/>
</dbReference>
<dbReference type="Pfam" id="PF06250">
    <property type="entry name" value="YhcG_C"/>
    <property type="match status" value="1"/>
</dbReference>
<evidence type="ECO:0000259" key="1">
    <source>
        <dbReference type="Pfam" id="PF06250"/>
    </source>
</evidence>
<dbReference type="InterPro" id="IPR011856">
    <property type="entry name" value="tRNA_endonuc-like_dom_sf"/>
</dbReference>
<gene>
    <name evidence="3" type="ORF">J2X31_002409</name>
</gene>
<dbReference type="InterPro" id="IPR041527">
    <property type="entry name" value="YhcG_N"/>
</dbReference>
<dbReference type="EMBL" id="JAVDVI010000010">
    <property type="protein sequence ID" value="MDR6968386.1"/>
    <property type="molecule type" value="Genomic_DNA"/>
</dbReference>
<evidence type="ECO:0000313" key="4">
    <source>
        <dbReference type="Proteomes" id="UP001255185"/>
    </source>
</evidence>
<evidence type="ECO:0000313" key="3">
    <source>
        <dbReference type="EMBL" id="MDR6968386.1"/>
    </source>
</evidence>
<proteinExistence type="predicted"/>
<name>A0ABU1TQZ1_9FLAO</name>
<dbReference type="Gene3D" id="3.40.1350.10">
    <property type="match status" value="1"/>
</dbReference>
<dbReference type="Proteomes" id="UP001255185">
    <property type="component" value="Unassembled WGS sequence"/>
</dbReference>
<feature type="domain" description="YhcG N-terminal" evidence="2">
    <location>
        <begin position="15"/>
        <end position="91"/>
    </location>
</feature>
<organism evidence="3 4">
    <name type="scientific">Flavobacterium arsenatis</name>
    <dbReference type="NCBI Taxonomy" id="1484332"/>
    <lineage>
        <taxon>Bacteria</taxon>
        <taxon>Pseudomonadati</taxon>
        <taxon>Bacteroidota</taxon>
        <taxon>Flavobacteriia</taxon>
        <taxon>Flavobacteriales</taxon>
        <taxon>Flavobacteriaceae</taxon>
        <taxon>Flavobacterium</taxon>
    </lineage>
</organism>
<dbReference type="InterPro" id="IPR053148">
    <property type="entry name" value="PD-DEXK-like_domain"/>
</dbReference>
<evidence type="ECO:0000259" key="2">
    <source>
        <dbReference type="Pfam" id="PF17761"/>
    </source>
</evidence>
<protein>
    <submittedName>
        <fullName evidence="3">Nuclease of restriction endonuclease-like (RecB) superfamily</fullName>
    </submittedName>
</protein>
<dbReference type="PANTHER" id="PTHR30547">
    <property type="entry name" value="UNCHARACTERIZED PROTEIN YHCG-RELATED"/>
    <property type="match status" value="1"/>
</dbReference>
<reference evidence="3 4" key="1">
    <citation type="submission" date="2023-07" db="EMBL/GenBank/DDBJ databases">
        <title>Sorghum-associated microbial communities from plants grown in Nebraska, USA.</title>
        <authorList>
            <person name="Schachtman D."/>
        </authorList>
    </citation>
    <scope>NUCLEOTIDE SEQUENCE [LARGE SCALE GENOMIC DNA]</scope>
    <source>
        <strain evidence="3 4">3773</strain>
    </source>
</reference>
<feature type="domain" description="YhcG N-terminal" evidence="2">
    <location>
        <begin position="113"/>
        <end position="173"/>
    </location>
</feature>
<dbReference type="InterPro" id="IPR009362">
    <property type="entry name" value="YhcG_C"/>
</dbReference>
<keyword evidence="4" id="KW-1185">Reference proteome</keyword>
<feature type="domain" description="YhcG PDDEXK nuclease" evidence="1">
    <location>
        <begin position="198"/>
        <end position="349"/>
    </location>
</feature>
<dbReference type="RefSeq" id="WP_310026944.1">
    <property type="nucleotide sequence ID" value="NZ_JAVDVI010000010.1"/>
</dbReference>